<feature type="repeat" description="RCC1" evidence="2">
    <location>
        <begin position="232"/>
        <end position="284"/>
    </location>
</feature>
<dbReference type="PRINTS" id="PR00633">
    <property type="entry name" value="RCCNDNSATION"/>
</dbReference>
<dbReference type="PROSITE" id="PS50012">
    <property type="entry name" value="RCC1_3"/>
    <property type="match status" value="7"/>
</dbReference>
<dbReference type="Gene3D" id="2.130.10.30">
    <property type="entry name" value="Regulator of chromosome condensation 1/beta-lactamase-inhibitor protein II"/>
    <property type="match status" value="2"/>
</dbReference>
<protein>
    <submittedName>
        <fullName evidence="4">Secretion regulating guanine nucleotide exchange factor</fullName>
    </submittedName>
</protein>
<dbReference type="PANTHER" id="PTHR22870:SF466">
    <property type="entry name" value="ANKYRIN REPEAT-CONTAINING PROTEIN"/>
    <property type="match status" value="1"/>
</dbReference>
<dbReference type="SUPFAM" id="SSF50985">
    <property type="entry name" value="RCC1/BLIP-II"/>
    <property type="match status" value="1"/>
</dbReference>
<feature type="repeat" description="RCC1" evidence="2">
    <location>
        <begin position="350"/>
        <end position="401"/>
    </location>
</feature>
<evidence type="ECO:0000313" key="4">
    <source>
        <dbReference type="Ensembl" id="ENSCPGP00000003931.1"/>
    </source>
</evidence>
<dbReference type="Pfam" id="PF25390">
    <property type="entry name" value="WD40_RLD"/>
    <property type="match status" value="1"/>
</dbReference>
<dbReference type="InterPro" id="IPR000408">
    <property type="entry name" value="Reg_chr_condens"/>
</dbReference>
<dbReference type="InterPro" id="IPR009091">
    <property type="entry name" value="RCC1/BLIP-II"/>
</dbReference>
<dbReference type="InterPro" id="IPR051210">
    <property type="entry name" value="Ub_ligase/GEF_domain"/>
</dbReference>
<dbReference type="PROSITE" id="PS00626">
    <property type="entry name" value="RCC1_2"/>
    <property type="match status" value="2"/>
</dbReference>
<dbReference type="Proteomes" id="UP000694419">
    <property type="component" value="Unplaced"/>
</dbReference>
<evidence type="ECO:0000259" key="3">
    <source>
        <dbReference type="Pfam" id="PF25390"/>
    </source>
</evidence>
<organism evidence="4 5">
    <name type="scientific">Calidris pygmaea</name>
    <name type="common">Spoon-billed sandpiper</name>
    <dbReference type="NCBI Taxonomy" id="425635"/>
    <lineage>
        <taxon>Eukaryota</taxon>
        <taxon>Metazoa</taxon>
        <taxon>Chordata</taxon>
        <taxon>Craniata</taxon>
        <taxon>Vertebrata</taxon>
        <taxon>Euteleostomi</taxon>
        <taxon>Archelosauria</taxon>
        <taxon>Archosauria</taxon>
        <taxon>Dinosauria</taxon>
        <taxon>Saurischia</taxon>
        <taxon>Theropoda</taxon>
        <taxon>Coelurosauria</taxon>
        <taxon>Aves</taxon>
        <taxon>Neognathae</taxon>
        <taxon>Neoaves</taxon>
        <taxon>Charadriiformes</taxon>
        <taxon>Scolopacidae</taxon>
        <taxon>Calidris</taxon>
    </lineage>
</organism>
<dbReference type="InterPro" id="IPR058923">
    <property type="entry name" value="RCC1-like_dom"/>
</dbReference>
<feature type="repeat" description="RCC1" evidence="2">
    <location>
        <begin position="15"/>
        <end position="68"/>
    </location>
</feature>
<feature type="repeat" description="RCC1" evidence="2">
    <location>
        <begin position="173"/>
        <end position="231"/>
    </location>
</feature>
<feature type="repeat" description="RCC1" evidence="2">
    <location>
        <begin position="69"/>
        <end position="120"/>
    </location>
</feature>
<evidence type="ECO:0000256" key="2">
    <source>
        <dbReference type="PROSITE-ProRule" id="PRU00235"/>
    </source>
</evidence>
<keyword evidence="1" id="KW-0677">Repeat</keyword>
<proteinExistence type="predicted"/>
<dbReference type="PANTHER" id="PTHR22870">
    <property type="entry name" value="REGULATOR OF CHROMOSOME CONDENSATION"/>
    <property type="match status" value="1"/>
</dbReference>
<accession>A0A8C3PIF4</accession>
<dbReference type="Ensembl" id="ENSCPGT00000004337.1">
    <property type="protein sequence ID" value="ENSCPGP00000003931.1"/>
    <property type="gene ID" value="ENSCPGG00000002806.1"/>
</dbReference>
<reference evidence="4" key="2">
    <citation type="submission" date="2025-09" db="UniProtKB">
        <authorList>
            <consortium name="Ensembl"/>
        </authorList>
    </citation>
    <scope>IDENTIFICATION</scope>
</reference>
<evidence type="ECO:0000313" key="5">
    <source>
        <dbReference type="Proteomes" id="UP000694419"/>
    </source>
</evidence>
<feature type="repeat" description="RCC1" evidence="2">
    <location>
        <begin position="285"/>
        <end position="350"/>
    </location>
</feature>
<reference evidence="4" key="1">
    <citation type="submission" date="2025-08" db="UniProtKB">
        <authorList>
            <consortium name="Ensembl"/>
        </authorList>
    </citation>
    <scope>IDENTIFICATION</scope>
</reference>
<evidence type="ECO:0000256" key="1">
    <source>
        <dbReference type="ARBA" id="ARBA00022737"/>
    </source>
</evidence>
<sequence length="471" mass="50178">AARREGRGAAGPMERRLLAWGANSYGQLGLGHKEDVLVPQSLKDVSCKCQDIESITGGGGHSAVITGAGELFVCGHNKDGQLGLNHTEDVPHFTLCTALADFCVKQVACGWDFTIILVGPGLVLSCGSNSFGQLGVPQVSSSYLIPQKIELLKEKVVDVAAGLRHALAATESGLVFQWGTGMASRAKRANQGKTLPLFLTAKEPCEVTGLEDVKVKRVAAGSYHSVSLTDEGHLYVWGSNKHGQLVSKEIFLAEPKKIETHFFSHEKIGAVWSGWTHLVAQTETGKVFTWGRADYGQLGRHAVVPDGQEACTASEQHLELLCNIPISVPCLNGASQIACGSEHNLAVVGGQCFSWGWNEHGMCGDGTEANIRVPKTVKALGYAKETLIGCGAGHSMALCQTPLKSSSSSDESTLLAGVQSFMIVACWCPNGEGQTARQNAEPVCCANASAVHTKTDFFMQVFSAKQRKPFR</sequence>
<dbReference type="AlphaFoldDB" id="A0A8C3PIF4"/>
<name>A0A8C3PIF4_9CHAR</name>
<feature type="repeat" description="RCC1" evidence="2">
    <location>
        <begin position="121"/>
        <end position="172"/>
    </location>
</feature>
<keyword evidence="5" id="KW-1185">Reference proteome</keyword>
<feature type="domain" description="RCC1-like" evidence="3">
    <location>
        <begin position="17"/>
        <end position="397"/>
    </location>
</feature>